<feature type="compositionally biased region" description="Basic and acidic residues" evidence="1">
    <location>
        <begin position="400"/>
        <end position="409"/>
    </location>
</feature>
<keyword evidence="5" id="KW-1185">Reference proteome</keyword>
<keyword evidence="2" id="KW-1133">Transmembrane helix</keyword>
<keyword evidence="2" id="KW-0472">Membrane</keyword>
<dbReference type="GO" id="GO:0016020">
    <property type="term" value="C:membrane"/>
    <property type="evidence" value="ECO:0007669"/>
    <property type="project" value="TreeGrafter"/>
</dbReference>
<comment type="caution">
    <text evidence="4">The sequence shown here is derived from an EMBL/GenBank/DDBJ whole genome shotgun (WGS) entry which is preliminary data.</text>
</comment>
<feature type="transmembrane region" description="Helical" evidence="2">
    <location>
        <begin position="19"/>
        <end position="37"/>
    </location>
</feature>
<dbReference type="PANTHER" id="PTHR23028">
    <property type="entry name" value="ACETYLTRANSFERASE"/>
    <property type="match status" value="1"/>
</dbReference>
<dbReference type="Pfam" id="PF01757">
    <property type="entry name" value="Acyl_transf_3"/>
    <property type="match status" value="1"/>
</dbReference>
<name>A0A7K3VZZ9_9ACTN</name>
<feature type="transmembrane region" description="Helical" evidence="2">
    <location>
        <begin position="90"/>
        <end position="107"/>
    </location>
</feature>
<feature type="transmembrane region" description="Helical" evidence="2">
    <location>
        <begin position="303"/>
        <end position="329"/>
    </location>
</feature>
<dbReference type="Proteomes" id="UP000470246">
    <property type="component" value="Unassembled WGS sequence"/>
</dbReference>
<accession>A0A7K3VZZ9</accession>
<feature type="compositionally biased region" description="Basic and acidic residues" evidence="1">
    <location>
        <begin position="469"/>
        <end position="485"/>
    </location>
</feature>
<sequence length="512" mass="54214">MAVPETIVRRTQHLPSLTGLRGIAAGAVFVDHLGWMLGATPLGAGWTALRGIGINAVLLFFVLSGFLLARPAALRDGATAFLTRRAARIYPVYALALVLAIGALVLADPDSPLLAPGSLLSNGLLLQSWDVGASGASISMPAWSLSVEVLFYATLPFTLRPVARLFRGTPRWSLAGLTALALLGGEALRHDWVWATCPPAYLPVFYLGVHAAVTSSPGVRSVPVGVLVAVASVAGYSAVPNLALPALGFMVLVSTLAARDRRGAPVLAGPAWQRVGVWSFAFFLIHMPVLQAVGALLPERPTTGVAGLAASTLAFLVSWALAAAVYRLLEEPGRRAVLRWTARRGGSRERMPVARRPASAAAARRGLPGLVGDHPADGDPGLRRRVVTVLVGSGGPVPVHAERAPRVDEAPPLLAGQRGEPGVEGRAGRRRATHRRDGDQQRVPGADPRRDPPQVRRRHLPGQQVDVVRPAEQDEHVRGRRDDVGQHVARGGLGDRPASRQHQPLRGLAVQP</sequence>
<feature type="domain" description="Acyltransferase 3" evidence="3">
    <location>
        <begin position="16"/>
        <end position="322"/>
    </location>
</feature>
<evidence type="ECO:0000313" key="4">
    <source>
        <dbReference type="EMBL" id="NEK57227.1"/>
    </source>
</evidence>
<feature type="transmembrane region" description="Helical" evidence="2">
    <location>
        <begin position="226"/>
        <end position="254"/>
    </location>
</feature>
<feature type="transmembrane region" description="Helical" evidence="2">
    <location>
        <begin position="275"/>
        <end position="297"/>
    </location>
</feature>
<dbReference type="InterPro" id="IPR050879">
    <property type="entry name" value="Acyltransferase_3"/>
</dbReference>
<proteinExistence type="predicted"/>
<protein>
    <submittedName>
        <fullName evidence="4">Acyltransferase</fullName>
    </submittedName>
</protein>
<feature type="region of interest" description="Disordered" evidence="1">
    <location>
        <begin position="348"/>
        <end position="381"/>
    </location>
</feature>
<dbReference type="GO" id="GO:0009103">
    <property type="term" value="P:lipopolysaccharide biosynthetic process"/>
    <property type="evidence" value="ECO:0007669"/>
    <property type="project" value="TreeGrafter"/>
</dbReference>
<organism evidence="4 5">
    <name type="scientific">Geodermatophilus sabuli</name>
    <dbReference type="NCBI Taxonomy" id="1564158"/>
    <lineage>
        <taxon>Bacteria</taxon>
        <taxon>Bacillati</taxon>
        <taxon>Actinomycetota</taxon>
        <taxon>Actinomycetes</taxon>
        <taxon>Geodermatophilales</taxon>
        <taxon>Geodermatophilaceae</taxon>
        <taxon>Geodermatophilus</taxon>
    </lineage>
</organism>
<dbReference type="GO" id="GO:0016747">
    <property type="term" value="F:acyltransferase activity, transferring groups other than amino-acyl groups"/>
    <property type="evidence" value="ECO:0007669"/>
    <property type="project" value="InterPro"/>
</dbReference>
<evidence type="ECO:0000313" key="5">
    <source>
        <dbReference type="Proteomes" id="UP000470246"/>
    </source>
</evidence>
<keyword evidence="4" id="KW-0808">Transferase</keyword>
<dbReference type="InterPro" id="IPR002656">
    <property type="entry name" value="Acyl_transf_3_dom"/>
</dbReference>
<feature type="transmembrane region" description="Helical" evidence="2">
    <location>
        <begin position="49"/>
        <end position="69"/>
    </location>
</feature>
<keyword evidence="2" id="KW-0812">Transmembrane</keyword>
<feature type="compositionally biased region" description="Low complexity" evidence="1">
    <location>
        <begin position="354"/>
        <end position="365"/>
    </location>
</feature>
<reference evidence="4 5" key="1">
    <citation type="submission" date="2020-02" db="EMBL/GenBank/DDBJ databases">
        <title>Geodermatophilus sabuli CPCC 205279 I12A-02694.</title>
        <authorList>
            <person name="Jiang Z."/>
        </authorList>
    </citation>
    <scope>NUCLEOTIDE SEQUENCE [LARGE SCALE GENOMIC DNA]</scope>
    <source>
        <strain evidence="4 5">I12A-02694</strain>
    </source>
</reference>
<dbReference type="PANTHER" id="PTHR23028:SF53">
    <property type="entry name" value="ACYL_TRANSF_3 DOMAIN-CONTAINING PROTEIN"/>
    <property type="match status" value="1"/>
</dbReference>
<evidence type="ECO:0000256" key="2">
    <source>
        <dbReference type="SAM" id="Phobius"/>
    </source>
</evidence>
<feature type="region of interest" description="Disordered" evidence="1">
    <location>
        <begin position="394"/>
        <end position="512"/>
    </location>
</feature>
<evidence type="ECO:0000259" key="3">
    <source>
        <dbReference type="Pfam" id="PF01757"/>
    </source>
</evidence>
<evidence type="ECO:0000256" key="1">
    <source>
        <dbReference type="SAM" id="MobiDB-lite"/>
    </source>
</evidence>
<dbReference type="EMBL" id="JAAGWF010000007">
    <property type="protein sequence ID" value="NEK57227.1"/>
    <property type="molecule type" value="Genomic_DNA"/>
</dbReference>
<dbReference type="AlphaFoldDB" id="A0A7K3VZZ9"/>
<keyword evidence="4" id="KW-0012">Acyltransferase</keyword>
<gene>
    <name evidence="4" type="ORF">GCU56_04980</name>
</gene>